<feature type="signal peptide" evidence="5">
    <location>
        <begin position="1"/>
        <end position="19"/>
    </location>
</feature>
<feature type="binding site" evidence="3">
    <location>
        <position position="48"/>
    </location>
    <ligand>
        <name>Zn(2+)</name>
        <dbReference type="ChEBI" id="CHEBI:29105"/>
        <label>2</label>
    </ligand>
</feature>
<dbReference type="PRINTS" id="PR00113">
    <property type="entry name" value="ALKPHPHTASE"/>
</dbReference>
<dbReference type="SMART" id="SM00098">
    <property type="entry name" value="alkPPc"/>
    <property type="match status" value="1"/>
</dbReference>
<name>A0A918Q7D4_9CAUL</name>
<evidence type="ECO:0000256" key="1">
    <source>
        <dbReference type="ARBA" id="ARBA00022553"/>
    </source>
</evidence>
<comment type="cofactor">
    <cofactor evidence="3">
        <name>Zn(2+)</name>
        <dbReference type="ChEBI" id="CHEBI:29105"/>
    </cofactor>
    <text evidence="3">Binds 2 Zn(2+) ions.</text>
</comment>
<organism evidence="6 7">
    <name type="scientific">Asticcacaulis endophyticus</name>
    <dbReference type="NCBI Taxonomy" id="1395890"/>
    <lineage>
        <taxon>Bacteria</taxon>
        <taxon>Pseudomonadati</taxon>
        <taxon>Pseudomonadota</taxon>
        <taxon>Alphaproteobacteria</taxon>
        <taxon>Caulobacterales</taxon>
        <taxon>Caulobacteraceae</taxon>
        <taxon>Asticcacaulis</taxon>
    </lineage>
</organism>
<feature type="binding site" evidence="3">
    <location>
        <position position="353"/>
    </location>
    <ligand>
        <name>Zn(2+)</name>
        <dbReference type="ChEBI" id="CHEBI:29105"/>
        <label>1</label>
    </ligand>
</feature>
<feature type="binding site" evidence="3">
    <location>
        <position position="306"/>
    </location>
    <ligand>
        <name>Mg(2+)</name>
        <dbReference type="ChEBI" id="CHEBI:18420"/>
    </ligand>
</feature>
<dbReference type="SUPFAM" id="SSF53649">
    <property type="entry name" value="Alkaline phosphatase-like"/>
    <property type="match status" value="1"/>
</dbReference>
<evidence type="ECO:0000256" key="5">
    <source>
        <dbReference type="SAM" id="SignalP"/>
    </source>
</evidence>
<accession>A0A918Q7D4</accession>
<dbReference type="Proteomes" id="UP000662572">
    <property type="component" value="Unassembled WGS sequence"/>
</dbReference>
<dbReference type="Pfam" id="PF00245">
    <property type="entry name" value="Alk_phosphatase"/>
    <property type="match status" value="1"/>
</dbReference>
<feature type="binding site" evidence="3">
    <location>
        <position position="158"/>
    </location>
    <ligand>
        <name>Mg(2+)</name>
        <dbReference type="ChEBI" id="CHEBI:18420"/>
    </ligand>
</feature>
<feature type="binding site" evidence="3">
    <location>
        <position position="48"/>
    </location>
    <ligand>
        <name>Mg(2+)</name>
        <dbReference type="ChEBI" id="CHEBI:18420"/>
    </ligand>
</feature>
<keyword evidence="3" id="KW-0460">Magnesium</keyword>
<gene>
    <name evidence="6" type="primary">phoA</name>
    <name evidence="6" type="ORF">GCM10011273_21700</name>
</gene>
<dbReference type="EMBL" id="BMZB01000002">
    <property type="protein sequence ID" value="GGZ34872.1"/>
    <property type="molecule type" value="Genomic_DNA"/>
</dbReference>
<evidence type="ECO:0000256" key="3">
    <source>
        <dbReference type="PIRSR" id="PIRSR601952-2"/>
    </source>
</evidence>
<keyword evidence="1" id="KW-0597">Phosphoprotein</keyword>
<sequence>MMKAALCLATALITTPVWAQPASPALDAALARTPNTGGAKNIILFIGDGMGINSVTAGRIMAGQARGQDGASYRLTFETLPYSAFSKTYSADKFVTDSANGISAITTGVKTINGAIGVDATVASKACAPIASRIPTIAEQAKRMGKAAGVVTTSGVTDATPAGAYGHTSTRGWRSDSELPADAAKAGCIDLARQLVEAPDAIRMNVVLGGDLARFQTTATGGRRIDKDLTRIWAAQSKAQVVTSKTALTAVDPKTTSKLLGLFAEGDLPSVVDHKNQTEVPSLADMTSKAIEVLSQDPDGFFLLVESAAIDKWHHQNNAYRALTDVDELDKAVQVALAKTNAKDTLIIVTADHSHGLTQSAGSTREEPIMGLARNRGVNEPDKNGKGRTVLSYASGPSALEPHDHDLTQDEVLRPDFKQPTLVPLSSAQHTGEDVPVYASGPQAYLISGTVESTFLYEVMNYAISLK</sequence>
<keyword evidence="3" id="KW-0862">Zinc</keyword>
<evidence type="ECO:0000256" key="4">
    <source>
        <dbReference type="RuleBase" id="RU003946"/>
    </source>
</evidence>
<dbReference type="CDD" id="cd16012">
    <property type="entry name" value="ALP"/>
    <property type="match status" value="1"/>
</dbReference>
<keyword evidence="5" id="KW-0732">Signal</keyword>
<feature type="binding site" evidence="3">
    <location>
        <position position="160"/>
    </location>
    <ligand>
        <name>Mg(2+)</name>
        <dbReference type="ChEBI" id="CHEBI:18420"/>
    </ligand>
</feature>
<dbReference type="GO" id="GO:0046872">
    <property type="term" value="F:metal ion binding"/>
    <property type="evidence" value="ECO:0007669"/>
    <property type="project" value="UniProtKB-KW"/>
</dbReference>
<dbReference type="Gene3D" id="3.40.720.10">
    <property type="entry name" value="Alkaline Phosphatase, subunit A"/>
    <property type="match status" value="1"/>
</dbReference>
<dbReference type="PANTHER" id="PTHR11596">
    <property type="entry name" value="ALKALINE PHOSPHATASE"/>
    <property type="match status" value="1"/>
</dbReference>
<feature type="binding site" evidence="3">
    <location>
        <position position="430"/>
    </location>
    <ligand>
        <name>Zn(2+)</name>
        <dbReference type="ChEBI" id="CHEBI:29105"/>
        <label>2</label>
    </ligand>
</feature>
<feature type="active site" description="Phosphoserine intermediate" evidence="2">
    <location>
        <position position="98"/>
    </location>
</feature>
<comment type="similarity">
    <text evidence="4">Belongs to the alkaline phosphatase family.</text>
</comment>
<dbReference type="RefSeq" id="WP_229807699.1">
    <property type="nucleotide sequence ID" value="NZ_BMZB01000002.1"/>
</dbReference>
<dbReference type="InterPro" id="IPR017850">
    <property type="entry name" value="Alkaline_phosphatase_core_sf"/>
</dbReference>
<feature type="chain" id="PRO_5038032834" evidence="5">
    <location>
        <begin position="20"/>
        <end position="467"/>
    </location>
</feature>
<dbReference type="AlphaFoldDB" id="A0A918Q7D4"/>
<reference evidence="6" key="2">
    <citation type="submission" date="2020-09" db="EMBL/GenBank/DDBJ databases">
        <authorList>
            <person name="Sun Q."/>
            <person name="Kim S."/>
        </authorList>
    </citation>
    <scope>NUCLEOTIDE SEQUENCE</scope>
    <source>
        <strain evidence="6">KCTC 32296</strain>
    </source>
</reference>
<dbReference type="PANTHER" id="PTHR11596:SF5">
    <property type="entry name" value="ALKALINE PHOSPHATASE"/>
    <property type="match status" value="1"/>
</dbReference>
<feature type="binding site" evidence="3">
    <location>
        <position position="315"/>
    </location>
    <ligand>
        <name>Zn(2+)</name>
        <dbReference type="ChEBI" id="CHEBI:29105"/>
        <label>2</label>
    </ligand>
</feature>
<evidence type="ECO:0000313" key="7">
    <source>
        <dbReference type="Proteomes" id="UP000662572"/>
    </source>
</evidence>
<comment type="caution">
    <text evidence="6">The sequence shown here is derived from an EMBL/GenBank/DDBJ whole genome shotgun (WGS) entry which is preliminary data.</text>
</comment>
<reference evidence="6" key="1">
    <citation type="journal article" date="2014" name="Int. J. Syst. Evol. Microbiol.">
        <title>Complete genome sequence of Corynebacterium casei LMG S-19264T (=DSM 44701T), isolated from a smear-ripened cheese.</title>
        <authorList>
            <consortium name="US DOE Joint Genome Institute (JGI-PGF)"/>
            <person name="Walter F."/>
            <person name="Albersmeier A."/>
            <person name="Kalinowski J."/>
            <person name="Ruckert C."/>
        </authorList>
    </citation>
    <scope>NUCLEOTIDE SEQUENCE</scope>
    <source>
        <strain evidence="6">KCTC 32296</strain>
    </source>
</reference>
<dbReference type="GO" id="GO:0004035">
    <property type="term" value="F:alkaline phosphatase activity"/>
    <property type="evidence" value="ECO:0007669"/>
    <property type="project" value="TreeGrafter"/>
</dbReference>
<keyword evidence="3" id="KW-0479">Metal-binding</keyword>
<feature type="binding site" evidence="3">
    <location>
        <position position="352"/>
    </location>
    <ligand>
        <name>Zn(2+)</name>
        <dbReference type="ChEBI" id="CHEBI:29105"/>
        <label>2</label>
    </ligand>
</feature>
<protein>
    <submittedName>
        <fullName evidence="6">Alkaline phosphatase</fullName>
    </submittedName>
</protein>
<comment type="cofactor">
    <cofactor evidence="3">
        <name>Mg(2+)</name>
        <dbReference type="ChEBI" id="CHEBI:18420"/>
    </cofactor>
    <text evidence="3">Binds 1 Mg(2+) ion.</text>
</comment>
<evidence type="ECO:0000256" key="2">
    <source>
        <dbReference type="PIRSR" id="PIRSR601952-1"/>
    </source>
</evidence>
<keyword evidence="7" id="KW-1185">Reference proteome</keyword>
<dbReference type="InterPro" id="IPR001952">
    <property type="entry name" value="Alkaline_phosphatase"/>
</dbReference>
<evidence type="ECO:0000313" key="6">
    <source>
        <dbReference type="EMBL" id="GGZ34872.1"/>
    </source>
</evidence>
<feature type="binding site" evidence="3">
    <location>
        <position position="311"/>
    </location>
    <ligand>
        <name>Zn(2+)</name>
        <dbReference type="ChEBI" id="CHEBI:29105"/>
        <label>2</label>
    </ligand>
</feature>
<proteinExistence type="inferred from homology"/>